<evidence type="ECO:0000313" key="1">
    <source>
        <dbReference type="EMBL" id="SFC71050.1"/>
    </source>
</evidence>
<dbReference type="RefSeq" id="WP_143083979.1">
    <property type="nucleotide sequence ID" value="NZ_FOLE01000008.1"/>
</dbReference>
<reference evidence="1 2" key="1">
    <citation type="submission" date="2016-10" db="EMBL/GenBank/DDBJ databases">
        <authorList>
            <person name="de Groot N.N."/>
        </authorList>
    </citation>
    <scope>NUCLEOTIDE SEQUENCE [LARGE SCALE GENOMIC DNA]</scope>
    <source>
        <strain evidence="1 2">DSM 6793</strain>
    </source>
</reference>
<proteinExistence type="predicted"/>
<organism evidence="1 2">
    <name type="scientific">Flexibacter flexilis DSM 6793</name>
    <dbReference type="NCBI Taxonomy" id="927664"/>
    <lineage>
        <taxon>Bacteria</taxon>
        <taxon>Pseudomonadati</taxon>
        <taxon>Bacteroidota</taxon>
        <taxon>Cytophagia</taxon>
        <taxon>Cytophagales</taxon>
        <taxon>Flexibacteraceae</taxon>
        <taxon>Flexibacter</taxon>
    </lineage>
</organism>
<accession>A0A1I1LNL2</accession>
<protein>
    <submittedName>
        <fullName evidence="1">Uncharacterized protein</fullName>
    </submittedName>
</protein>
<dbReference type="STRING" id="927664.SAMN05421780_108181"/>
<name>A0A1I1LNL2_9BACT</name>
<gene>
    <name evidence="1" type="ORF">SAMN05421780_108181</name>
</gene>
<dbReference type="Proteomes" id="UP000199514">
    <property type="component" value="Unassembled WGS sequence"/>
</dbReference>
<keyword evidence="2" id="KW-1185">Reference proteome</keyword>
<evidence type="ECO:0000313" key="2">
    <source>
        <dbReference type="Proteomes" id="UP000199514"/>
    </source>
</evidence>
<sequence>MTYHIPIPRYLAHYLAQAFGQGPYSSQHFEPKLWNRIAQAFQQYPVRKIRSLADQHFLAITLSESLIKQRRFHVRPEREKQIARLFTNMMYEELYLFMDSQRPNRKIVEALTEWCAHYDISEDDLAQDTLKKRYYRHREAKKNLGL</sequence>
<dbReference type="AlphaFoldDB" id="A0A1I1LNL2"/>
<dbReference type="EMBL" id="FOLE01000008">
    <property type="protein sequence ID" value="SFC71050.1"/>
    <property type="molecule type" value="Genomic_DNA"/>
</dbReference>